<keyword evidence="2" id="KW-1185">Reference proteome</keyword>
<comment type="caution">
    <text evidence="1">The sequence shown here is derived from an EMBL/GenBank/DDBJ whole genome shotgun (WGS) entry which is preliminary data.</text>
</comment>
<evidence type="ECO:0000313" key="1">
    <source>
        <dbReference type="EMBL" id="GMS78875.1"/>
    </source>
</evidence>
<sequence>MEKAMANVGAALTSKIEPLYKKIMDKIKAMKANLKTDSEILTEGFKIAYAGFTKTLVQSVINTCMMKSTQAEYQCALPPLNVYMRTSLYNMTYNAALG</sequence>
<evidence type="ECO:0000313" key="2">
    <source>
        <dbReference type="Proteomes" id="UP001432027"/>
    </source>
</evidence>
<gene>
    <name evidence="1" type="ORF">PENTCL1PPCAC_1050</name>
</gene>
<dbReference type="Proteomes" id="UP001432027">
    <property type="component" value="Unassembled WGS sequence"/>
</dbReference>
<proteinExistence type="predicted"/>
<dbReference type="AlphaFoldDB" id="A0AAV5S8J4"/>
<accession>A0AAV5S8J4</accession>
<name>A0AAV5S8J4_9BILA</name>
<organism evidence="1 2">
    <name type="scientific">Pristionchus entomophagus</name>
    <dbReference type="NCBI Taxonomy" id="358040"/>
    <lineage>
        <taxon>Eukaryota</taxon>
        <taxon>Metazoa</taxon>
        <taxon>Ecdysozoa</taxon>
        <taxon>Nematoda</taxon>
        <taxon>Chromadorea</taxon>
        <taxon>Rhabditida</taxon>
        <taxon>Rhabditina</taxon>
        <taxon>Diplogasteromorpha</taxon>
        <taxon>Diplogasteroidea</taxon>
        <taxon>Neodiplogasteridae</taxon>
        <taxon>Pristionchus</taxon>
    </lineage>
</organism>
<reference evidence="1" key="1">
    <citation type="submission" date="2023-10" db="EMBL/GenBank/DDBJ databases">
        <title>Genome assembly of Pristionchus species.</title>
        <authorList>
            <person name="Yoshida K."/>
            <person name="Sommer R.J."/>
        </authorList>
    </citation>
    <scope>NUCLEOTIDE SEQUENCE</scope>
    <source>
        <strain evidence="1">RS0144</strain>
    </source>
</reference>
<dbReference type="EMBL" id="BTSX01000001">
    <property type="protein sequence ID" value="GMS78875.1"/>
    <property type="molecule type" value="Genomic_DNA"/>
</dbReference>
<protein>
    <submittedName>
        <fullName evidence="1">Uncharacterized protein</fullName>
    </submittedName>
</protein>